<feature type="domain" description="RecJ OB" evidence="8">
    <location>
        <begin position="467"/>
        <end position="567"/>
    </location>
</feature>
<proteinExistence type="inferred from homology"/>
<keyword evidence="5 9" id="KW-0269">Exonuclease</keyword>
<organism evidence="9 10">
    <name type="scientific">Pelagicoccus albus</name>
    <dbReference type="NCBI Taxonomy" id="415222"/>
    <lineage>
        <taxon>Bacteria</taxon>
        <taxon>Pseudomonadati</taxon>
        <taxon>Verrucomicrobiota</taxon>
        <taxon>Opitutia</taxon>
        <taxon>Puniceicoccales</taxon>
        <taxon>Pelagicoccaceae</taxon>
        <taxon>Pelagicoccus</taxon>
    </lineage>
</organism>
<dbReference type="NCBIfam" id="TIGR00644">
    <property type="entry name" value="recJ"/>
    <property type="match status" value="1"/>
</dbReference>
<dbReference type="GO" id="GO:0006281">
    <property type="term" value="P:DNA repair"/>
    <property type="evidence" value="ECO:0007669"/>
    <property type="project" value="InterPro"/>
</dbReference>
<keyword evidence="10" id="KW-1185">Reference proteome</keyword>
<dbReference type="Pfam" id="PF02272">
    <property type="entry name" value="DHHA1"/>
    <property type="match status" value="1"/>
</dbReference>
<dbReference type="GO" id="GO:0006310">
    <property type="term" value="P:DNA recombination"/>
    <property type="evidence" value="ECO:0007669"/>
    <property type="project" value="InterPro"/>
</dbReference>
<dbReference type="EMBL" id="JACHVC010000013">
    <property type="protein sequence ID" value="MBC2607547.1"/>
    <property type="molecule type" value="Genomic_DNA"/>
</dbReference>
<dbReference type="SUPFAM" id="SSF64182">
    <property type="entry name" value="DHH phosphoesterases"/>
    <property type="match status" value="1"/>
</dbReference>
<feature type="domain" description="DHHA1" evidence="7">
    <location>
        <begin position="358"/>
        <end position="449"/>
    </location>
</feature>
<evidence type="ECO:0000259" key="6">
    <source>
        <dbReference type="Pfam" id="PF01368"/>
    </source>
</evidence>
<dbReference type="Gene3D" id="3.90.1640.30">
    <property type="match status" value="1"/>
</dbReference>
<evidence type="ECO:0000256" key="2">
    <source>
        <dbReference type="ARBA" id="ARBA00019841"/>
    </source>
</evidence>
<comment type="similarity">
    <text evidence="1">Belongs to the RecJ family.</text>
</comment>
<accession>A0A7X1B8J7</accession>
<dbReference type="PANTHER" id="PTHR30255:SF2">
    <property type="entry name" value="SINGLE-STRANDED-DNA-SPECIFIC EXONUCLEASE RECJ"/>
    <property type="match status" value="1"/>
</dbReference>
<keyword evidence="4" id="KW-0378">Hydrolase</keyword>
<dbReference type="Pfam" id="PF01368">
    <property type="entry name" value="DHH"/>
    <property type="match status" value="1"/>
</dbReference>
<protein>
    <recommendedName>
        <fullName evidence="2">Single-stranded-DNA-specific exonuclease RecJ</fullName>
    </recommendedName>
</protein>
<dbReference type="InterPro" id="IPR038763">
    <property type="entry name" value="DHH_sf"/>
</dbReference>
<evidence type="ECO:0000259" key="8">
    <source>
        <dbReference type="Pfam" id="PF17768"/>
    </source>
</evidence>
<dbReference type="AlphaFoldDB" id="A0A7X1B8J7"/>
<dbReference type="GO" id="GO:0008409">
    <property type="term" value="F:5'-3' exonuclease activity"/>
    <property type="evidence" value="ECO:0007669"/>
    <property type="project" value="InterPro"/>
</dbReference>
<dbReference type="InterPro" id="IPR004610">
    <property type="entry name" value="RecJ"/>
</dbReference>
<evidence type="ECO:0000256" key="1">
    <source>
        <dbReference type="ARBA" id="ARBA00005915"/>
    </source>
</evidence>
<evidence type="ECO:0000259" key="7">
    <source>
        <dbReference type="Pfam" id="PF02272"/>
    </source>
</evidence>
<dbReference type="InterPro" id="IPR003156">
    <property type="entry name" value="DHHA1_dom"/>
</dbReference>
<dbReference type="InterPro" id="IPR001667">
    <property type="entry name" value="DDH_dom"/>
</dbReference>
<evidence type="ECO:0000256" key="3">
    <source>
        <dbReference type="ARBA" id="ARBA00022722"/>
    </source>
</evidence>
<evidence type="ECO:0000313" key="9">
    <source>
        <dbReference type="EMBL" id="MBC2607547.1"/>
    </source>
</evidence>
<comment type="caution">
    <text evidence="9">The sequence shown here is derived from an EMBL/GenBank/DDBJ whole genome shotgun (WGS) entry which is preliminary data.</text>
</comment>
<dbReference type="InterPro" id="IPR051673">
    <property type="entry name" value="SSDNA_exonuclease_RecJ"/>
</dbReference>
<dbReference type="Proteomes" id="UP000526501">
    <property type="component" value="Unassembled WGS sequence"/>
</dbReference>
<reference evidence="9 10" key="1">
    <citation type="submission" date="2020-07" db="EMBL/GenBank/DDBJ databases">
        <authorList>
            <person name="Feng X."/>
        </authorList>
    </citation>
    <scope>NUCLEOTIDE SEQUENCE [LARGE SCALE GENOMIC DNA]</scope>
    <source>
        <strain evidence="9 10">JCM23202</strain>
    </source>
</reference>
<evidence type="ECO:0000256" key="5">
    <source>
        <dbReference type="ARBA" id="ARBA00022839"/>
    </source>
</evidence>
<dbReference type="RefSeq" id="WP_185661425.1">
    <property type="nucleotide sequence ID" value="NZ_CAWPOO010000013.1"/>
</dbReference>
<dbReference type="GO" id="GO:0003676">
    <property type="term" value="F:nucleic acid binding"/>
    <property type="evidence" value="ECO:0007669"/>
    <property type="project" value="InterPro"/>
</dbReference>
<sequence length="571" mass="63522">MAHWEYSPPPTGLSKKYSRELKVGSTVAELLARLDFSDTKEASKFLEPRLGSIDCPFDIPNLERAARRISQAIDNCQTIAICGDYDVDGVTSTALLVAILQQFDNYPAYIVPLRLEEGYGLSQKAVERALGKANQPDLFIALDCGTNSTEEVRYILDQGCEVIIIDHHQAKEEQADEVILVNPHVNDQESSNHCQLCTVGLVFKLAHGLLKIRREKEDPRAFDIKLRDYLDLVSMGTVADMVPLNRENRIFARIGLQVLSRTKRIGLQNLMKVSGVASKHGVNPIDVSFRLGPRINASGRLADASVAVELMLSDDPGFAMETSLQLDSFNRERQDIERAMTEGAMEQIRKGGTDSGGFVVYGNDWHPGVVGIVASRVSKAFNRPAIVLGREGDLAKGSGRSVDGVNLVEVLTPYSDKLESWGGHPMAIGISMKIEQVEDFTKFFDQALTEYFATHSVERTLNISSWLRLEDISTKLMQDLSLLEPFGQANPEPIFGAKKIRFGSKVTVFKDIHFRFTLPTRQNQVISGVAWKMADRIPPATTPVDIAFRLVWNTFGNKKALQLELVDWRLS</sequence>
<evidence type="ECO:0000256" key="4">
    <source>
        <dbReference type="ARBA" id="ARBA00022801"/>
    </source>
</evidence>
<evidence type="ECO:0000313" key="10">
    <source>
        <dbReference type="Proteomes" id="UP000526501"/>
    </source>
</evidence>
<dbReference type="Pfam" id="PF17768">
    <property type="entry name" value="RecJ_OB"/>
    <property type="match status" value="1"/>
</dbReference>
<dbReference type="Gene3D" id="3.10.310.30">
    <property type="match status" value="1"/>
</dbReference>
<gene>
    <name evidence="9" type="primary">recJ</name>
    <name evidence="9" type="ORF">H5P27_15955</name>
</gene>
<name>A0A7X1B8J7_9BACT</name>
<feature type="domain" description="DDH" evidence="6">
    <location>
        <begin position="79"/>
        <end position="237"/>
    </location>
</feature>
<keyword evidence="3" id="KW-0540">Nuclease</keyword>
<dbReference type="PANTHER" id="PTHR30255">
    <property type="entry name" value="SINGLE-STRANDED-DNA-SPECIFIC EXONUCLEASE RECJ"/>
    <property type="match status" value="1"/>
</dbReference>
<dbReference type="InterPro" id="IPR041122">
    <property type="entry name" value="RecJ_OB"/>
</dbReference>